<dbReference type="PANTHER" id="PTHR47354:SF1">
    <property type="entry name" value="CARNITINE MONOOXYGENASE REDUCTASE SUBUNIT"/>
    <property type="match status" value="1"/>
</dbReference>
<evidence type="ECO:0000256" key="6">
    <source>
        <dbReference type="ARBA" id="ARBA00023004"/>
    </source>
</evidence>
<dbReference type="SUPFAM" id="SSF52343">
    <property type="entry name" value="Ferredoxin reductase-like, C-terminal NADP-linked domain"/>
    <property type="match status" value="1"/>
</dbReference>
<dbReference type="Gene3D" id="3.40.50.80">
    <property type="entry name" value="Nucleotide-binding domain of ferredoxin-NADP reductase (FNR) module"/>
    <property type="match status" value="1"/>
</dbReference>
<comment type="caution">
    <text evidence="10">The sequence shown here is derived from an EMBL/GenBank/DDBJ whole genome shotgun (WGS) entry which is preliminary data.</text>
</comment>
<evidence type="ECO:0000256" key="3">
    <source>
        <dbReference type="ARBA" id="ARBA00022714"/>
    </source>
</evidence>
<evidence type="ECO:0000256" key="5">
    <source>
        <dbReference type="ARBA" id="ARBA00023002"/>
    </source>
</evidence>
<keyword evidence="6" id="KW-0408">Iron</keyword>
<accession>A0A916WSU7</accession>
<keyword evidence="7" id="KW-0411">Iron-sulfur</keyword>
<evidence type="ECO:0000313" key="11">
    <source>
        <dbReference type="Proteomes" id="UP000621454"/>
    </source>
</evidence>
<dbReference type="InterPro" id="IPR017927">
    <property type="entry name" value="FAD-bd_FR_type"/>
</dbReference>
<organism evidence="10 11">
    <name type="scientific">Gordonia jinhuaensis</name>
    <dbReference type="NCBI Taxonomy" id="1517702"/>
    <lineage>
        <taxon>Bacteria</taxon>
        <taxon>Bacillati</taxon>
        <taxon>Actinomycetota</taxon>
        <taxon>Actinomycetes</taxon>
        <taxon>Mycobacteriales</taxon>
        <taxon>Gordoniaceae</taxon>
        <taxon>Gordonia</taxon>
    </lineage>
</organism>
<evidence type="ECO:0000313" key="10">
    <source>
        <dbReference type="EMBL" id="GGB26646.1"/>
    </source>
</evidence>
<feature type="domain" description="2Fe-2S ferredoxin-type" evidence="8">
    <location>
        <begin position="220"/>
        <end position="306"/>
    </location>
</feature>
<keyword evidence="2" id="KW-0285">Flavoprotein</keyword>
<dbReference type="SUPFAM" id="SSF63380">
    <property type="entry name" value="Riboflavin synthase domain-like"/>
    <property type="match status" value="1"/>
</dbReference>
<dbReference type="InterPro" id="IPR036010">
    <property type="entry name" value="2Fe-2S_ferredoxin-like_sf"/>
</dbReference>
<dbReference type="PROSITE" id="PS51085">
    <property type="entry name" value="2FE2S_FER_2"/>
    <property type="match status" value="1"/>
</dbReference>
<dbReference type="PANTHER" id="PTHR47354">
    <property type="entry name" value="NADH OXIDOREDUCTASE HCR"/>
    <property type="match status" value="1"/>
</dbReference>
<dbReference type="PROSITE" id="PS51384">
    <property type="entry name" value="FAD_FR"/>
    <property type="match status" value="1"/>
</dbReference>
<gene>
    <name evidence="10" type="ORF">GCM10011489_13500</name>
</gene>
<dbReference type="Proteomes" id="UP000621454">
    <property type="component" value="Unassembled WGS sequence"/>
</dbReference>
<dbReference type="InterPro" id="IPR050415">
    <property type="entry name" value="MRET"/>
</dbReference>
<dbReference type="GO" id="GO:0046872">
    <property type="term" value="F:metal ion binding"/>
    <property type="evidence" value="ECO:0007669"/>
    <property type="project" value="UniProtKB-KW"/>
</dbReference>
<name>A0A916WSU7_9ACTN</name>
<keyword evidence="11" id="KW-1185">Reference proteome</keyword>
<dbReference type="Gene3D" id="3.10.20.30">
    <property type="match status" value="1"/>
</dbReference>
<evidence type="ECO:0000259" key="8">
    <source>
        <dbReference type="PROSITE" id="PS51085"/>
    </source>
</evidence>
<evidence type="ECO:0000256" key="7">
    <source>
        <dbReference type="ARBA" id="ARBA00023014"/>
    </source>
</evidence>
<evidence type="ECO:0000256" key="4">
    <source>
        <dbReference type="ARBA" id="ARBA00022723"/>
    </source>
</evidence>
<reference evidence="10" key="2">
    <citation type="submission" date="2020-09" db="EMBL/GenBank/DDBJ databases">
        <authorList>
            <person name="Sun Q."/>
            <person name="Zhou Y."/>
        </authorList>
    </citation>
    <scope>NUCLEOTIDE SEQUENCE</scope>
    <source>
        <strain evidence="10">CGMCC 1.12827</strain>
    </source>
</reference>
<protein>
    <submittedName>
        <fullName evidence="10">Ferredoxin</fullName>
    </submittedName>
</protein>
<evidence type="ECO:0000256" key="1">
    <source>
        <dbReference type="ARBA" id="ARBA00001974"/>
    </source>
</evidence>
<dbReference type="SUPFAM" id="SSF54292">
    <property type="entry name" value="2Fe-2S ferredoxin-like"/>
    <property type="match status" value="1"/>
</dbReference>
<evidence type="ECO:0000259" key="9">
    <source>
        <dbReference type="PROSITE" id="PS51384"/>
    </source>
</evidence>
<comment type="cofactor">
    <cofactor evidence="1">
        <name>FAD</name>
        <dbReference type="ChEBI" id="CHEBI:57692"/>
    </cofactor>
</comment>
<keyword evidence="5" id="KW-0560">Oxidoreductase</keyword>
<dbReference type="InterPro" id="IPR001041">
    <property type="entry name" value="2Fe-2S_ferredoxin-type"/>
</dbReference>
<feature type="domain" description="FAD-binding FR-type" evidence="9">
    <location>
        <begin position="1"/>
        <end position="95"/>
    </location>
</feature>
<proteinExistence type="predicted"/>
<dbReference type="CDD" id="cd00207">
    <property type="entry name" value="fer2"/>
    <property type="match status" value="1"/>
</dbReference>
<dbReference type="InterPro" id="IPR012675">
    <property type="entry name" value="Beta-grasp_dom_sf"/>
</dbReference>
<dbReference type="Gene3D" id="2.40.30.10">
    <property type="entry name" value="Translation factors"/>
    <property type="match status" value="1"/>
</dbReference>
<dbReference type="EMBL" id="BMGC01000006">
    <property type="protein sequence ID" value="GGB26646.1"/>
    <property type="molecule type" value="Genomic_DNA"/>
</dbReference>
<dbReference type="PRINTS" id="PR00409">
    <property type="entry name" value="PHDIOXRDTASE"/>
</dbReference>
<keyword evidence="4" id="KW-0479">Metal-binding</keyword>
<dbReference type="GO" id="GO:0051537">
    <property type="term" value="F:2 iron, 2 sulfur cluster binding"/>
    <property type="evidence" value="ECO:0007669"/>
    <property type="project" value="UniProtKB-KW"/>
</dbReference>
<dbReference type="GO" id="GO:0016491">
    <property type="term" value="F:oxidoreductase activity"/>
    <property type="evidence" value="ECO:0007669"/>
    <property type="project" value="UniProtKB-KW"/>
</dbReference>
<dbReference type="InterPro" id="IPR054582">
    <property type="entry name" value="DmmA-like_N"/>
</dbReference>
<dbReference type="Pfam" id="PF22290">
    <property type="entry name" value="DmmA-like_N"/>
    <property type="match status" value="1"/>
</dbReference>
<dbReference type="AlphaFoldDB" id="A0A916WSU7"/>
<dbReference type="InterPro" id="IPR017938">
    <property type="entry name" value="Riboflavin_synthase-like_b-brl"/>
</dbReference>
<reference evidence="10" key="1">
    <citation type="journal article" date="2014" name="Int. J. Syst. Evol. Microbiol.">
        <title>Complete genome sequence of Corynebacterium casei LMG S-19264T (=DSM 44701T), isolated from a smear-ripened cheese.</title>
        <authorList>
            <consortium name="US DOE Joint Genome Institute (JGI-PGF)"/>
            <person name="Walter F."/>
            <person name="Albersmeier A."/>
            <person name="Kalinowski J."/>
            <person name="Ruckert C."/>
        </authorList>
    </citation>
    <scope>NUCLEOTIDE SEQUENCE</scope>
    <source>
        <strain evidence="10">CGMCC 1.12827</strain>
    </source>
</reference>
<dbReference type="InterPro" id="IPR039261">
    <property type="entry name" value="FNR_nucleotide-bd"/>
</dbReference>
<dbReference type="Pfam" id="PF00111">
    <property type="entry name" value="Fer2"/>
    <property type="match status" value="1"/>
</dbReference>
<dbReference type="CDD" id="cd06185">
    <property type="entry name" value="PDR_like"/>
    <property type="match status" value="1"/>
</dbReference>
<evidence type="ECO:0000256" key="2">
    <source>
        <dbReference type="ARBA" id="ARBA00022630"/>
    </source>
</evidence>
<keyword evidence="3" id="KW-0001">2Fe-2S</keyword>
<sequence length="306" mass="32934">MRVIDDSVPTIRSLTLAADDGRRLPGFVPGSHVVIDAGGRSNAYSLTGDGIAPSEYRISVLRVDGGHGGSRWIHDMLGPGDTVTVSLPRSAFAPVARARRHVLIAGGIGVTPILSHLRSARRWNREVRVFYTHRPGVGAHLDEMTELAGGDLAVFTSREEFCAALDVELARQPFGTHLYACGPAGMIDRVHAAASAAYWPASRVHVERFGIDALDAGEPFRVHLRESQRTIDVPSGTSMLEALERNGIAIRNRCRQGVCGECVTPVSAGVPTHRDLYLSDEDKNSGAVIMPCVSRAACDTTLEVPR</sequence>